<dbReference type="InterPro" id="IPR018501">
    <property type="entry name" value="DDT_dom"/>
</dbReference>
<evidence type="ECO:0000256" key="4">
    <source>
        <dbReference type="ARBA" id="ARBA00022771"/>
    </source>
</evidence>
<evidence type="ECO:0000256" key="3">
    <source>
        <dbReference type="ARBA" id="ARBA00022723"/>
    </source>
</evidence>
<dbReference type="SUPFAM" id="SSF57903">
    <property type="entry name" value="FYVE/PHD zinc finger"/>
    <property type="match status" value="1"/>
</dbReference>
<keyword evidence="6" id="KW-0805">Transcription regulation</keyword>
<dbReference type="PANTHER" id="PTHR46510:SF1">
    <property type="entry name" value="BROMODOMAIN ADJACENT TO ZINC FINGER DOMAIN PROTEIN 1A"/>
    <property type="match status" value="1"/>
</dbReference>
<dbReference type="SMART" id="SM00249">
    <property type="entry name" value="PHD"/>
    <property type="match status" value="1"/>
</dbReference>
<feature type="region of interest" description="Disordered" evidence="13">
    <location>
        <begin position="267"/>
        <end position="298"/>
    </location>
</feature>
<dbReference type="Pfam" id="PF02791">
    <property type="entry name" value="DDT"/>
    <property type="match status" value="1"/>
</dbReference>
<evidence type="ECO:0000256" key="7">
    <source>
        <dbReference type="ARBA" id="ARBA00023054"/>
    </source>
</evidence>
<proteinExistence type="predicted"/>
<evidence type="ECO:0000256" key="10">
    <source>
        <dbReference type="ARBA" id="ARBA00023242"/>
    </source>
</evidence>
<comment type="caution">
    <text evidence="14">The sequence shown here is derived from an EMBL/GenBank/DDBJ whole genome shotgun (WGS) entry which is preliminary data.</text>
</comment>
<keyword evidence="2" id="KW-0597">Phosphoprotein</keyword>
<dbReference type="Proteomes" id="UP001152795">
    <property type="component" value="Unassembled WGS sequence"/>
</dbReference>
<dbReference type="GO" id="GO:0006338">
    <property type="term" value="P:chromatin remodeling"/>
    <property type="evidence" value="ECO:0007669"/>
    <property type="project" value="InterPro"/>
</dbReference>
<keyword evidence="3" id="KW-0479">Metal-binding</keyword>
<dbReference type="FunFam" id="3.30.40.10:FF:000300">
    <property type="entry name" value="Bromodomain adjacent to zinc finger domain protein 1A"/>
    <property type="match status" value="1"/>
</dbReference>
<evidence type="ECO:0000256" key="13">
    <source>
        <dbReference type="SAM" id="MobiDB-lite"/>
    </source>
</evidence>
<dbReference type="AlphaFoldDB" id="A0A6S7IWC6"/>
<keyword evidence="4" id="KW-0863">Zinc-finger</keyword>
<dbReference type="GO" id="GO:0008270">
    <property type="term" value="F:zinc ion binding"/>
    <property type="evidence" value="ECO:0007669"/>
    <property type="project" value="UniProtKB-KW"/>
</dbReference>
<dbReference type="Pfam" id="PF00628">
    <property type="entry name" value="PHD"/>
    <property type="match status" value="1"/>
</dbReference>
<feature type="region of interest" description="Disordered" evidence="13">
    <location>
        <begin position="596"/>
        <end position="631"/>
    </location>
</feature>
<dbReference type="GO" id="GO:0008623">
    <property type="term" value="C:CHRAC"/>
    <property type="evidence" value="ECO:0007669"/>
    <property type="project" value="TreeGrafter"/>
</dbReference>
<keyword evidence="10" id="KW-0539">Nucleus</keyword>
<evidence type="ECO:0000256" key="6">
    <source>
        <dbReference type="ARBA" id="ARBA00023015"/>
    </source>
</evidence>
<feature type="coiled-coil region" evidence="12">
    <location>
        <begin position="131"/>
        <end position="161"/>
    </location>
</feature>
<accession>A0A6S7IWC6</accession>
<feature type="non-terminal residue" evidence="14">
    <location>
        <position position="1145"/>
    </location>
</feature>
<comment type="subcellular location">
    <subcellularLocation>
        <location evidence="1">Nucleus</location>
    </subcellularLocation>
</comment>
<dbReference type="InterPro" id="IPR028941">
    <property type="entry name" value="WHIM2_dom"/>
</dbReference>
<dbReference type="GO" id="GO:0045740">
    <property type="term" value="P:positive regulation of DNA replication"/>
    <property type="evidence" value="ECO:0007669"/>
    <property type="project" value="TreeGrafter"/>
</dbReference>
<keyword evidence="5" id="KW-0862">Zinc</keyword>
<feature type="compositionally biased region" description="Acidic residues" evidence="13">
    <location>
        <begin position="267"/>
        <end position="278"/>
    </location>
</feature>
<feature type="region of interest" description="Disordered" evidence="13">
    <location>
        <begin position="954"/>
        <end position="986"/>
    </location>
</feature>
<gene>
    <name evidence="14" type="ORF">PACLA_8A023277</name>
</gene>
<organism evidence="14 15">
    <name type="scientific">Paramuricea clavata</name>
    <name type="common">Red gorgonian</name>
    <name type="synonym">Violescent sea-whip</name>
    <dbReference type="NCBI Taxonomy" id="317549"/>
    <lineage>
        <taxon>Eukaryota</taxon>
        <taxon>Metazoa</taxon>
        <taxon>Cnidaria</taxon>
        <taxon>Anthozoa</taxon>
        <taxon>Octocorallia</taxon>
        <taxon>Malacalcyonacea</taxon>
        <taxon>Plexauridae</taxon>
        <taxon>Paramuricea</taxon>
    </lineage>
</organism>
<dbReference type="CDD" id="cd15627">
    <property type="entry name" value="PHD_BAZ1A"/>
    <property type="match status" value="1"/>
</dbReference>
<keyword evidence="7 12" id="KW-0175">Coiled coil</keyword>
<name>A0A6S7IWC6_PARCT</name>
<keyword evidence="8" id="KW-0103">Bromodomain</keyword>
<dbReference type="Pfam" id="PF15612">
    <property type="entry name" value="WHIM1"/>
    <property type="match status" value="1"/>
</dbReference>
<protein>
    <recommendedName>
        <fullName evidence="11">Bromodomain adjacent to zinc finger domain protein 1A</fullName>
    </recommendedName>
</protein>
<dbReference type="GO" id="GO:0000228">
    <property type="term" value="C:nuclear chromosome"/>
    <property type="evidence" value="ECO:0007669"/>
    <property type="project" value="TreeGrafter"/>
</dbReference>
<dbReference type="GO" id="GO:0031445">
    <property type="term" value="P:regulation of heterochromatin formation"/>
    <property type="evidence" value="ECO:0007669"/>
    <property type="project" value="TreeGrafter"/>
</dbReference>
<sequence length="1145" mass="131514">RVQKRALRIILPGYSYREALAQLGCSRLDERRERHCLNTMKRIEIEGPLSKYVPLSRASSNDYELRNSNTLTTIKCRTERYRPYQFCKRTIIQSIAKFEIVPHTFQMFFQDDKPKVEKAKVEKPKLTPEEIERIKEEFRLKREKEKELRKQERDKARLERSELLKEQKMFLLHWCVPQDDLDLDDNKELPKSVPLESKLPSDLFGDVVMVLEFLYVFGEFFSIKQDFPDGITLDILEEALTEHDAEGSFYDIIRFLLSSILTTHADEEEDEGLDEIDHEDNVKNSKPEEDEDNDMSRVKKAVSASAAMAAAWAQVHQGQSLHELALDPFTCSEILRLHFLSSGASLVSGTDGDPYRWQRRGGFTFSDDAGVAFRRHEHAIMRALVTGNIYDLNAVEKLKILKTLCAQLLTYASTRDIIDDGFDRLRKAKRELQEEQWADQRKDKEEAAAKYRKRKEEKAKEKEEKNKLTEQGKTDETKVEDSTKQVAMPTLNGNDSEEAKAHTRSQGPVIEDQTPDGEDNAEAGRLERKENLKKKEKAFLKEMKKSQSMSGVQPIGTDRLFRRYWIFNSLNGLFIEDNDPYLPKLLQPEENAVEISYDDSNSDTTSVSTEEDLPGPSTTSVIPQHTSSITSLSKEQIERQKDLCRILKLYNIPEESLPENCILNTGGTSLKREQICAQLNSRDITQWSYLDTKDDLELLLKSLNPRGYREKYLRESLVESYDMIVKGLENNPFKLENKLLREEAKQQPKVSRNRTVDKALYKTMEEFIEASVRDQILDLEDRVWQAGLGIVKVEDITAWRKQIENGIYDFLPGDKNTRAAETIENGKENNGVPSSMDLDEKPVNNIEKTAENMDVDEPPTHIVNDLKLKLLSTVEDSRPGTPVEGSFTSTPTSSQTPQSINPCVRLLAKAVLQVEQGIERKYLIPPLGEDEETKKRRQQEAADAAKRELNEVMAKKKKTEKSGQANEDDKQQNGKSIEKPKAKTQKTLVERWEESLMACTNLAQVSIHLSNLDNCICWDKSVLNARCRICRRKGDAEHMLLCDGCDKGHHMYCLKPPIKQIPEGDWFCSQCRPTEPRRSIRRPKKREESDDDDDERQDMKLLEMDGQEDDSEDESQNESDEEEDEEEDSDGNCLERLEWGGGGTP</sequence>
<evidence type="ECO:0000313" key="14">
    <source>
        <dbReference type="EMBL" id="CAB4022023.1"/>
    </source>
</evidence>
<feature type="compositionally biased region" description="Basic and acidic residues" evidence="13">
    <location>
        <begin position="434"/>
        <end position="483"/>
    </location>
</feature>
<dbReference type="PANTHER" id="PTHR46510">
    <property type="entry name" value="BROMODOMAIN ADJACENT TO ZINC FINGER DOMAIN PROTEIN 1A"/>
    <property type="match status" value="1"/>
</dbReference>
<keyword evidence="9" id="KW-0804">Transcription</keyword>
<dbReference type="OrthoDB" id="332390at2759"/>
<feature type="region of interest" description="Disordered" evidence="13">
    <location>
        <begin position="434"/>
        <end position="532"/>
    </location>
</feature>
<evidence type="ECO:0000256" key="9">
    <source>
        <dbReference type="ARBA" id="ARBA00023163"/>
    </source>
</evidence>
<evidence type="ECO:0000256" key="8">
    <source>
        <dbReference type="ARBA" id="ARBA00023117"/>
    </source>
</evidence>
<dbReference type="Pfam" id="PF15613">
    <property type="entry name" value="WSD"/>
    <property type="match status" value="1"/>
</dbReference>
<dbReference type="InterPro" id="IPR028942">
    <property type="entry name" value="WHIM1_dom"/>
</dbReference>
<dbReference type="InterPro" id="IPR047171">
    <property type="entry name" value="BAZ1A"/>
</dbReference>
<evidence type="ECO:0000256" key="2">
    <source>
        <dbReference type="ARBA" id="ARBA00022553"/>
    </source>
</evidence>
<evidence type="ECO:0000256" key="12">
    <source>
        <dbReference type="SAM" id="Coils"/>
    </source>
</evidence>
<dbReference type="InterPro" id="IPR013083">
    <property type="entry name" value="Znf_RING/FYVE/PHD"/>
</dbReference>
<feature type="compositionally biased region" description="Low complexity" evidence="13">
    <location>
        <begin position="888"/>
        <end position="899"/>
    </location>
</feature>
<feature type="region of interest" description="Disordered" evidence="13">
    <location>
        <begin position="1078"/>
        <end position="1145"/>
    </location>
</feature>
<dbReference type="Gene3D" id="3.30.40.10">
    <property type="entry name" value="Zinc/RING finger domain, C3HC4 (zinc finger)"/>
    <property type="match status" value="1"/>
</dbReference>
<feature type="compositionally biased region" description="Basic and acidic residues" evidence="13">
    <location>
        <begin position="967"/>
        <end position="981"/>
    </location>
</feature>
<dbReference type="GO" id="GO:0003677">
    <property type="term" value="F:DNA binding"/>
    <property type="evidence" value="ECO:0007669"/>
    <property type="project" value="TreeGrafter"/>
</dbReference>
<keyword evidence="15" id="KW-1185">Reference proteome</keyword>
<evidence type="ECO:0000256" key="1">
    <source>
        <dbReference type="ARBA" id="ARBA00004123"/>
    </source>
</evidence>
<dbReference type="InterPro" id="IPR001965">
    <property type="entry name" value="Znf_PHD"/>
</dbReference>
<reference evidence="14" key="1">
    <citation type="submission" date="2020-04" db="EMBL/GenBank/DDBJ databases">
        <authorList>
            <person name="Alioto T."/>
            <person name="Alioto T."/>
            <person name="Gomez Garrido J."/>
        </authorList>
    </citation>
    <scope>NUCLEOTIDE SEQUENCE</scope>
    <source>
        <strain evidence="14">A484AB</strain>
    </source>
</reference>
<feature type="compositionally biased region" description="Acidic residues" evidence="13">
    <location>
        <begin position="1105"/>
        <end position="1130"/>
    </location>
</feature>
<evidence type="ECO:0000313" key="15">
    <source>
        <dbReference type="Proteomes" id="UP001152795"/>
    </source>
</evidence>
<dbReference type="PROSITE" id="PS50016">
    <property type="entry name" value="ZF_PHD_2"/>
    <property type="match status" value="1"/>
</dbReference>
<dbReference type="InterPro" id="IPR011011">
    <property type="entry name" value="Znf_FYVE_PHD"/>
</dbReference>
<feature type="region of interest" description="Disordered" evidence="13">
    <location>
        <begin position="876"/>
        <end position="899"/>
    </location>
</feature>
<dbReference type="SMART" id="SM00571">
    <property type="entry name" value="DDT"/>
    <property type="match status" value="1"/>
</dbReference>
<dbReference type="InterPro" id="IPR019787">
    <property type="entry name" value="Znf_PHD-finger"/>
</dbReference>
<dbReference type="GO" id="GO:0006355">
    <property type="term" value="P:regulation of DNA-templated transcription"/>
    <property type="evidence" value="ECO:0007669"/>
    <property type="project" value="TreeGrafter"/>
</dbReference>
<dbReference type="PROSITE" id="PS50827">
    <property type="entry name" value="DDT"/>
    <property type="match status" value="1"/>
</dbReference>
<evidence type="ECO:0000256" key="11">
    <source>
        <dbReference type="ARBA" id="ARBA00068253"/>
    </source>
</evidence>
<feature type="compositionally biased region" description="Polar residues" evidence="13">
    <location>
        <begin position="616"/>
        <end position="631"/>
    </location>
</feature>
<dbReference type="EMBL" id="CACRXK020011767">
    <property type="protein sequence ID" value="CAB4022023.1"/>
    <property type="molecule type" value="Genomic_DNA"/>
</dbReference>
<evidence type="ECO:0000256" key="5">
    <source>
        <dbReference type="ARBA" id="ARBA00022833"/>
    </source>
</evidence>